<keyword evidence="7" id="KW-0540">Nuclease</keyword>
<reference evidence="7" key="1">
    <citation type="journal article" date="2020" name="New Phytol.">
        <title>Comparative genomics reveals dynamic genome evolution in host specialist ectomycorrhizal fungi.</title>
        <authorList>
            <person name="Lofgren L.A."/>
            <person name="Nguyen N.H."/>
            <person name="Vilgalys R."/>
            <person name="Ruytinx J."/>
            <person name="Liao H.L."/>
            <person name="Branco S."/>
            <person name="Kuo A."/>
            <person name="LaButti K."/>
            <person name="Lipzen A."/>
            <person name="Andreopoulos W."/>
            <person name="Pangilinan J."/>
            <person name="Riley R."/>
            <person name="Hundley H."/>
            <person name="Na H."/>
            <person name="Barry K."/>
            <person name="Grigoriev I.V."/>
            <person name="Stajich J.E."/>
            <person name="Kennedy P.G."/>
        </authorList>
    </citation>
    <scope>NUCLEOTIDE SEQUENCE</scope>
    <source>
        <strain evidence="7">S12</strain>
    </source>
</reference>
<keyword evidence="8" id="KW-1185">Reference proteome</keyword>
<evidence type="ECO:0000259" key="6">
    <source>
        <dbReference type="Pfam" id="PF03372"/>
    </source>
</evidence>
<comment type="cofactor">
    <cofactor evidence="1">
        <name>Mg(2+)</name>
        <dbReference type="ChEBI" id="CHEBI:18420"/>
    </cofactor>
</comment>
<dbReference type="GO" id="GO:0006284">
    <property type="term" value="P:base-excision repair"/>
    <property type="evidence" value="ECO:0007669"/>
    <property type="project" value="TreeGrafter"/>
</dbReference>
<sequence>MRGRWHNGTDKWNHINQVIRDKKIGIMAIQETHLSKEEESKLDETFRRRLKIISSIDPENTNAKGIAIVLNVQMTRSKEVTSLEIIPGRALMIHIPWTKETILTILAIYAPNEPSKNQLFWEELHTKLEGKPKPDVMLGDFNIVEDALDRLPCKQDNEHATESLARLKLSLDLRDGWRAENPNSLAFTFAQSHRQGGRQLRIDRIYISEDFTPFSKEWQIEPSGIATDHQLISARISDIRIPFVGKGRWTLPLFIPKDKQVRDEIVKMGRALQKDITSSQSDRSESNNPQTIFKTFKNKVIHLCRDTAKKSISKIQNRINTLKIHLKTCLNNHNLPEDE</sequence>
<keyword evidence="5" id="KW-0460">Magnesium</keyword>
<dbReference type="PANTHER" id="PTHR22748">
    <property type="entry name" value="AP ENDONUCLEASE"/>
    <property type="match status" value="1"/>
</dbReference>
<evidence type="ECO:0000256" key="2">
    <source>
        <dbReference type="ARBA" id="ARBA00007092"/>
    </source>
</evidence>
<dbReference type="GO" id="GO:0046872">
    <property type="term" value="F:metal ion binding"/>
    <property type="evidence" value="ECO:0007669"/>
    <property type="project" value="UniProtKB-KW"/>
</dbReference>
<keyword evidence="7" id="KW-0255">Endonuclease</keyword>
<dbReference type="InterPro" id="IPR004808">
    <property type="entry name" value="AP_endonuc_1"/>
</dbReference>
<dbReference type="EMBL" id="JABBWE010000001">
    <property type="protein sequence ID" value="KAG1809888.1"/>
    <property type="molecule type" value="Genomic_DNA"/>
</dbReference>
<accession>A0A9P7E3D9</accession>
<evidence type="ECO:0000313" key="8">
    <source>
        <dbReference type="Proteomes" id="UP000719766"/>
    </source>
</evidence>
<dbReference type="GO" id="GO:0008081">
    <property type="term" value="F:phosphoric diester hydrolase activity"/>
    <property type="evidence" value="ECO:0007669"/>
    <property type="project" value="TreeGrafter"/>
</dbReference>
<dbReference type="Gene3D" id="3.60.10.10">
    <property type="entry name" value="Endonuclease/exonuclease/phosphatase"/>
    <property type="match status" value="1"/>
</dbReference>
<evidence type="ECO:0000256" key="1">
    <source>
        <dbReference type="ARBA" id="ARBA00001946"/>
    </source>
</evidence>
<name>A0A9P7E3D9_9AGAM</name>
<dbReference type="SUPFAM" id="SSF56219">
    <property type="entry name" value="DNase I-like"/>
    <property type="match status" value="1"/>
</dbReference>
<evidence type="ECO:0000256" key="5">
    <source>
        <dbReference type="ARBA" id="ARBA00022842"/>
    </source>
</evidence>
<keyword evidence="3" id="KW-0479">Metal-binding</keyword>
<dbReference type="GO" id="GO:0005634">
    <property type="term" value="C:nucleus"/>
    <property type="evidence" value="ECO:0007669"/>
    <property type="project" value="TreeGrafter"/>
</dbReference>
<dbReference type="InterPro" id="IPR036691">
    <property type="entry name" value="Endo/exonu/phosph_ase_sf"/>
</dbReference>
<comment type="caution">
    <text evidence="7">The sequence shown here is derived from an EMBL/GenBank/DDBJ whole genome shotgun (WGS) entry which is preliminary data.</text>
</comment>
<feature type="domain" description="Endonuclease/exonuclease/phosphatase" evidence="6">
    <location>
        <begin position="15"/>
        <end position="229"/>
    </location>
</feature>
<organism evidence="7 8">
    <name type="scientific">Suillus plorans</name>
    <dbReference type="NCBI Taxonomy" id="116603"/>
    <lineage>
        <taxon>Eukaryota</taxon>
        <taxon>Fungi</taxon>
        <taxon>Dikarya</taxon>
        <taxon>Basidiomycota</taxon>
        <taxon>Agaricomycotina</taxon>
        <taxon>Agaricomycetes</taxon>
        <taxon>Agaricomycetidae</taxon>
        <taxon>Boletales</taxon>
        <taxon>Suillineae</taxon>
        <taxon>Suillaceae</taxon>
        <taxon>Suillus</taxon>
    </lineage>
</organism>
<evidence type="ECO:0000256" key="4">
    <source>
        <dbReference type="ARBA" id="ARBA00022801"/>
    </source>
</evidence>
<dbReference type="Pfam" id="PF03372">
    <property type="entry name" value="Exo_endo_phos"/>
    <property type="match status" value="1"/>
</dbReference>
<evidence type="ECO:0000256" key="3">
    <source>
        <dbReference type="ARBA" id="ARBA00022723"/>
    </source>
</evidence>
<gene>
    <name evidence="7" type="ORF">HD556DRAFT_1224136</name>
</gene>
<dbReference type="InterPro" id="IPR005135">
    <property type="entry name" value="Endo/exonuclease/phosphatase"/>
</dbReference>
<dbReference type="PANTHER" id="PTHR22748:SF6">
    <property type="entry name" value="DNA-(APURINIC OR APYRIMIDINIC SITE) ENDONUCLEASE"/>
    <property type="match status" value="1"/>
</dbReference>
<protein>
    <submittedName>
        <fullName evidence="7">Endonuclease/exonuclease/phosphatase</fullName>
    </submittedName>
</protein>
<dbReference type="GO" id="GO:0008311">
    <property type="term" value="F:double-stranded DNA 3'-5' DNA exonuclease activity"/>
    <property type="evidence" value="ECO:0007669"/>
    <property type="project" value="TreeGrafter"/>
</dbReference>
<dbReference type="RefSeq" id="XP_041167553.1">
    <property type="nucleotide sequence ID" value="XM_041296935.1"/>
</dbReference>
<dbReference type="AlphaFoldDB" id="A0A9P7E3D9"/>
<proteinExistence type="inferred from homology"/>
<dbReference type="GO" id="GO:0003906">
    <property type="term" value="F:DNA-(apurinic or apyrimidinic site) endonuclease activity"/>
    <property type="evidence" value="ECO:0007669"/>
    <property type="project" value="TreeGrafter"/>
</dbReference>
<dbReference type="OrthoDB" id="3264871at2759"/>
<evidence type="ECO:0000313" key="7">
    <source>
        <dbReference type="EMBL" id="KAG1809888.1"/>
    </source>
</evidence>
<dbReference type="GeneID" id="64590699"/>
<comment type="similarity">
    <text evidence="2">Belongs to the DNA repair enzymes AP/ExoA family.</text>
</comment>
<keyword evidence="4" id="KW-0378">Hydrolase</keyword>
<dbReference type="Proteomes" id="UP000719766">
    <property type="component" value="Unassembled WGS sequence"/>
</dbReference>